<feature type="transmembrane region" description="Helical" evidence="1">
    <location>
        <begin position="158"/>
        <end position="178"/>
    </location>
</feature>
<evidence type="ECO:0000313" key="2">
    <source>
        <dbReference type="EMBL" id="SEM63302.1"/>
    </source>
</evidence>
<feature type="transmembrane region" description="Helical" evidence="1">
    <location>
        <begin position="542"/>
        <end position="561"/>
    </location>
</feature>
<accession>A0A1H7ZX85</accession>
<dbReference type="AlphaFoldDB" id="A0A1H7ZX85"/>
<feature type="transmembrane region" description="Helical" evidence="1">
    <location>
        <begin position="313"/>
        <end position="331"/>
    </location>
</feature>
<feature type="transmembrane region" description="Helical" evidence="1">
    <location>
        <begin position="12"/>
        <end position="35"/>
    </location>
</feature>
<sequence length="755" mass="81804">MAVLPFRLLRLAHRVAALASLRLMVFCAVSLWAAWSPLGQAGGMNDFRDSQVIHSYEEMAVRTVLDHGQLPLWTPWTCGGLYALGSPQTRFAAPPFLFSLLLGARRAEPVLLFLFLVLGMEGFFRYARLRTGSVLGAFVTAPLFALNGLFAMSWLQGWINFFGFLLLPWCLLGTALVCRRRPVGLVLLAGAFAVMLGFGGTYPVPMTALFVALEAVSGLLAPRTWPQRLRVAGWLGAAALFTPGTSAFRLWPLLETMRSAPRIMAGQPGASPEHLATMLLGSPGRWEGYFFLAPPVLLLVAASLFSRRARYPWLAAGLSAWLAAGYHFRVSLFEALRALPFFDTLRYPERFALFLAFFLAVLGAAGLGVLWVRARRSSLAAWGVVGLCSAALGGTVMARQGFEAIVQRTGVVPEPVRVEQPFAQARGNRWALGYFVALNRGSIACGEAYPVPMSEKLRGDLPQEEYLEDPSAGQVHRRAWSPNRLELAVHATRPVHLRVNQNWHPGWKSSVGEVVSREGLLGVSLPAGEHTVTLRFLPRSGIGGAGVSLLAWGGLGVLAVWHRRRRPLAAWKVGALAAGPLVVWALLGVAWREPAAPPVLTNPNGTPLLVDALPPEASPARADFGVPVELHGALVPPRPDANGLLSFELFWKVTGSVPRSVGVFVHVVDEHGRMINVDHEVLGGTFFFKNAPRGPLLRDALTVSAPRLPPGTWRVLVGLWNMREDGSRIAALEPGGTPIPDGRVLAGTFTVPPLP</sequence>
<dbReference type="EMBL" id="FOAP01000020">
    <property type="protein sequence ID" value="SEM63302.1"/>
    <property type="molecule type" value="Genomic_DNA"/>
</dbReference>
<evidence type="ECO:0000313" key="3">
    <source>
        <dbReference type="Proteomes" id="UP000182719"/>
    </source>
</evidence>
<feature type="transmembrane region" description="Helical" evidence="1">
    <location>
        <begin position="288"/>
        <end position="306"/>
    </location>
</feature>
<proteinExistence type="predicted"/>
<feature type="transmembrane region" description="Helical" evidence="1">
    <location>
        <begin position="573"/>
        <end position="591"/>
    </location>
</feature>
<evidence type="ECO:0000256" key="1">
    <source>
        <dbReference type="SAM" id="Phobius"/>
    </source>
</evidence>
<feature type="transmembrane region" description="Helical" evidence="1">
    <location>
        <begin position="351"/>
        <end position="372"/>
    </location>
</feature>
<gene>
    <name evidence="2" type="ORF">SAMN05444354_1209</name>
</gene>
<reference evidence="3" key="1">
    <citation type="submission" date="2016-10" db="EMBL/GenBank/DDBJ databases">
        <authorList>
            <person name="Varghese N."/>
            <person name="Submissions S."/>
        </authorList>
    </citation>
    <scope>NUCLEOTIDE SEQUENCE [LARGE SCALE GENOMIC DNA]</scope>
    <source>
        <strain evidence="3">DSM 17044</strain>
    </source>
</reference>
<organism evidence="2 3">
    <name type="scientific">Stigmatella aurantiaca</name>
    <dbReference type="NCBI Taxonomy" id="41"/>
    <lineage>
        <taxon>Bacteria</taxon>
        <taxon>Pseudomonadati</taxon>
        <taxon>Myxococcota</taxon>
        <taxon>Myxococcia</taxon>
        <taxon>Myxococcales</taxon>
        <taxon>Cystobacterineae</taxon>
        <taxon>Archangiaceae</taxon>
        <taxon>Stigmatella</taxon>
    </lineage>
</organism>
<keyword evidence="1" id="KW-0472">Membrane</keyword>
<dbReference type="RefSeq" id="WP_075009804.1">
    <property type="nucleotide sequence ID" value="NZ_FOAP01000020.1"/>
</dbReference>
<keyword evidence="1" id="KW-1133">Transmembrane helix</keyword>
<name>A0A1H7ZX85_STIAU</name>
<keyword evidence="3" id="KW-1185">Reference proteome</keyword>
<feature type="transmembrane region" description="Helical" evidence="1">
    <location>
        <begin position="185"/>
        <end position="202"/>
    </location>
</feature>
<dbReference type="OrthoDB" id="246204at2"/>
<protein>
    <submittedName>
        <fullName evidence="2">Uncharacterized protein</fullName>
    </submittedName>
</protein>
<keyword evidence="1" id="KW-0812">Transmembrane</keyword>
<feature type="transmembrane region" description="Helical" evidence="1">
    <location>
        <begin position="379"/>
        <end position="398"/>
    </location>
</feature>
<dbReference type="Proteomes" id="UP000182719">
    <property type="component" value="Unassembled WGS sequence"/>
</dbReference>
<feature type="transmembrane region" description="Helical" evidence="1">
    <location>
        <begin position="134"/>
        <end position="152"/>
    </location>
</feature>